<dbReference type="OMA" id="FKKGQYE"/>
<dbReference type="AlphaFoldDB" id="G8JMV7"/>
<sequence length="192" mass="22003">MEGALGIILEGPLPITKLYLLGVVTCTLAVRTGLLNRFPHDVNLLIRRRQYHLLILSFFDVKPRDLVISLVDLGFKLSNHERVVNNSKRYLWNLLVLSTVITLLAYTIDTRMPSMVEVLKINIDYFTMRLEKTSVLACYTHICLILLTRGYKGCLLCFLPGYILYFVGEVLNKIYVKGITRHVGERFARQNG</sequence>
<dbReference type="FunCoup" id="G8JMV7">
    <property type="interactions" value="93"/>
</dbReference>
<name>G8JMV7_ERECY</name>
<dbReference type="KEGG" id="erc:Ecym_1171"/>
<organism evidence="2 3">
    <name type="scientific">Eremothecium cymbalariae (strain CBS 270.75 / DBVPG 7215 / KCTC 17166 / NRRL Y-17582)</name>
    <name type="common">Yeast</name>
    <dbReference type="NCBI Taxonomy" id="931890"/>
    <lineage>
        <taxon>Eukaryota</taxon>
        <taxon>Fungi</taxon>
        <taxon>Dikarya</taxon>
        <taxon>Ascomycota</taxon>
        <taxon>Saccharomycotina</taxon>
        <taxon>Saccharomycetes</taxon>
        <taxon>Saccharomycetales</taxon>
        <taxon>Saccharomycetaceae</taxon>
        <taxon>Eremothecium</taxon>
    </lineage>
</organism>
<evidence type="ECO:0008006" key="4">
    <source>
        <dbReference type="Google" id="ProtNLM"/>
    </source>
</evidence>
<feature type="transmembrane region" description="Helical" evidence="1">
    <location>
        <begin position="18"/>
        <end position="38"/>
    </location>
</feature>
<dbReference type="Proteomes" id="UP000006790">
    <property type="component" value="Chromosome 1"/>
</dbReference>
<dbReference type="HOGENOM" id="CLU_1415156_0_0_1"/>
<keyword evidence="1" id="KW-0472">Membrane</keyword>
<keyword evidence="1" id="KW-0812">Transmembrane</keyword>
<gene>
    <name evidence="2" type="ordered locus">Ecym_1171</name>
</gene>
<feature type="transmembrane region" description="Helical" evidence="1">
    <location>
        <begin position="150"/>
        <end position="171"/>
    </location>
</feature>
<dbReference type="STRING" id="931890.G8JMV7"/>
<keyword evidence="3" id="KW-1185">Reference proteome</keyword>
<accession>G8JMV7</accession>
<dbReference type="RefSeq" id="XP_003644238.1">
    <property type="nucleotide sequence ID" value="XM_003644190.1"/>
</dbReference>
<dbReference type="OrthoDB" id="1716531at2759"/>
<dbReference type="EMBL" id="CP002497">
    <property type="protein sequence ID" value="AET37421.1"/>
    <property type="molecule type" value="Genomic_DNA"/>
</dbReference>
<dbReference type="GeneID" id="11471357"/>
<feature type="transmembrane region" description="Helical" evidence="1">
    <location>
        <begin position="90"/>
        <end position="108"/>
    </location>
</feature>
<evidence type="ECO:0000313" key="2">
    <source>
        <dbReference type="EMBL" id="AET37421.1"/>
    </source>
</evidence>
<protein>
    <recommendedName>
        <fullName evidence="4">Derlin</fullName>
    </recommendedName>
</protein>
<proteinExistence type="predicted"/>
<reference evidence="3" key="1">
    <citation type="journal article" date="2012" name="G3 (Bethesda)">
        <title>Pichia sorbitophila, an interspecies yeast hybrid reveals early steps of genome resolution following polyploidization.</title>
        <authorList>
            <person name="Leh Louis V."/>
            <person name="Despons L."/>
            <person name="Friedrich A."/>
            <person name="Martin T."/>
            <person name="Durrens P."/>
            <person name="Casaregola S."/>
            <person name="Neuveglise C."/>
            <person name="Fairhead C."/>
            <person name="Marck C."/>
            <person name="Cruz J.A."/>
            <person name="Straub M.L."/>
            <person name="Kugler V."/>
            <person name="Sacerdot C."/>
            <person name="Uzunov Z."/>
            <person name="Thierry A."/>
            <person name="Weiss S."/>
            <person name="Bleykasten C."/>
            <person name="De Montigny J."/>
            <person name="Jacques N."/>
            <person name="Jung P."/>
            <person name="Lemaire M."/>
            <person name="Mallet S."/>
            <person name="Morel G."/>
            <person name="Richard G.F."/>
            <person name="Sarkar A."/>
            <person name="Savel G."/>
            <person name="Schacherer J."/>
            <person name="Seret M.L."/>
            <person name="Talla E."/>
            <person name="Samson G."/>
            <person name="Jubin C."/>
            <person name="Poulain J."/>
            <person name="Vacherie B."/>
            <person name="Barbe V."/>
            <person name="Pelletier E."/>
            <person name="Sherman D.J."/>
            <person name="Westhof E."/>
            <person name="Weissenbach J."/>
            <person name="Baret P.V."/>
            <person name="Wincker P."/>
            <person name="Gaillardin C."/>
            <person name="Dujon B."/>
            <person name="Souciet J.L."/>
        </authorList>
    </citation>
    <scope>NUCLEOTIDE SEQUENCE [LARGE SCALE GENOMIC DNA]</scope>
    <source>
        <strain evidence="3">CBS 270.75 / DBVPG 7215 / KCTC 17166 / NRRL Y-17582</strain>
    </source>
</reference>
<evidence type="ECO:0000313" key="3">
    <source>
        <dbReference type="Proteomes" id="UP000006790"/>
    </source>
</evidence>
<keyword evidence="1" id="KW-1133">Transmembrane helix</keyword>
<dbReference type="InParanoid" id="G8JMV7"/>
<evidence type="ECO:0000256" key="1">
    <source>
        <dbReference type="SAM" id="Phobius"/>
    </source>
</evidence>